<dbReference type="PANTHER" id="PTHR30269">
    <property type="entry name" value="TRANSMEMBRANE PROTEIN YFCA"/>
    <property type="match status" value="1"/>
</dbReference>
<reference evidence="10" key="1">
    <citation type="journal article" date="2019" name="Int. J. Syst. Evol. Microbiol.">
        <title>The Global Catalogue of Microorganisms (GCM) 10K type strain sequencing project: providing services to taxonomists for standard genome sequencing and annotation.</title>
        <authorList>
            <consortium name="The Broad Institute Genomics Platform"/>
            <consortium name="The Broad Institute Genome Sequencing Center for Infectious Disease"/>
            <person name="Wu L."/>
            <person name="Ma J."/>
        </authorList>
    </citation>
    <scope>NUCLEOTIDE SEQUENCE [LARGE SCALE GENOMIC DNA]</scope>
    <source>
        <strain evidence="10">JCM 19134</strain>
    </source>
</reference>
<sequence length="258" mass="27489">MEVELTTLLVLALVGLCAGTVDSIAGGGGLITIPALLATGLPPASALATNKLQSCFGSFAAVAYFFKRGLINLKQNKLAIACTFAGSALGTICVQFIDASVLNKLLPVLLASFAVYFLFSPRIQDEDSHQRLSHRSFAFVLGTAIGFYDGFFGPGTGSFFAIAYVSLLGYGMVKATAHTKLLNFTSNIASLLFFAFGGHVVWTIGFAMAVGQFIGGSIGSRLVLRKGVALVRPLLVAVSLIMSLRLLWQDHPEWFLWL</sequence>
<dbReference type="InterPro" id="IPR052017">
    <property type="entry name" value="TSUP"/>
</dbReference>
<dbReference type="PANTHER" id="PTHR30269:SF0">
    <property type="entry name" value="MEMBRANE TRANSPORTER PROTEIN YFCA-RELATED"/>
    <property type="match status" value="1"/>
</dbReference>
<dbReference type="Pfam" id="PF01925">
    <property type="entry name" value="TauE"/>
    <property type="match status" value="1"/>
</dbReference>
<evidence type="ECO:0000256" key="1">
    <source>
        <dbReference type="ARBA" id="ARBA00004651"/>
    </source>
</evidence>
<feature type="transmembrane region" description="Helical" evidence="8">
    <location>
        <begin position="227"/>
        <end position="248"/>
    </location>
</feature>
<keyword evidence="6 8" id="KW-1133">Transmembrane helix</keyword>
<dbReference type="AlphaFoldDB" id="A0AAV3U8Y9"/>
<protein>
    <recommendedName>
        <fullName evidence="8">Probable membrane transporter protein</fullName>
    </recommendedName>
</protein>
<evidence type="ECO:0000256" key="5">
    <source>
        <dbReference type="ARBA" id="ARBA00022692"/>
    </source>
</evidence>
<keyword evidence="4 8" id="KW-1003">Cell membrane</keyword>
<keyword evidence="5 8" id="KW-0812">Transmembrane</keyword>
<feature type="transmembrane region" description="Helical" evidence="8">
    <location>
        <begin position="47"/>
        <end position="66"/>
    </location>
</feature>
<evidence type="ECO:0000256" key="2">
    <source>
        <dbReference type="ARBA" id="ARBA00009142"/>
    </source>
</evidence>
<feature type="transmembrane region" description="Helical" evidence="8">
    <location>
        <begin position="188"/>
        <end position="215"/>
    </location>
</feature>
<organism evidence="9 10">
    <name type="scientific">Halioxenophilus aromaticivorans</name>
    <dbReference type="NCBI Taxonomy" id="1306992"/>
    <lineage>
        <taxon>Bacteria</taxon>
        <taxon>Pseudomonadati</taxon>
        <taxon>Pseudomonadota</taxon>
        <taxon>Gammaproteobacteria</taxon>
        <taxon>Alteromonadales</taxon>
        <taxon>Alteromonadaceae</taxon>
        <taxon>Halioxenophilus</taxon>
    </lineage>
</organism>
<dbReference type="GO" id="GO:0005886">
    <property type="term" value="C:plasma membrane"/>
    <property type="evidence" value="ECO:0007669"/>
    <property type="project" value="UniProtKB-SubCell"/>
</dbReference>
<dbReference type="EMBL" id="BAABLX010000076">
    <property type="protein sequence ID" value="GAA4958635.1"/>
    <property type="molecule type" value="Genomic_DNA"/>
</dbReference>
<keyword evidence="7 8" id="KW-0472">Membrane</keyword>
<evidence type="ECO:0000256" key="6">
    <source>
        <dbReference type="ARBA" id="ARBA00022989"/>
    </source>
</evidence>
<comment type="caution">
    <text evidence="9">The sequence shown here is derived from an EMBL/GenBank/DDBJ whole genome shotgun (WGS) entry which is preliminary data.</text>
</comment>
<keyword evidence="10" id="KW-1185">Reference proteome</keyword>
<dbReference type="RefSeq" id="WP_345427436.1">
    <property type="nucleotide sequence ID" value="NZ_AP031496.1"/>
</dbReference>
<keyword evidence="3" id="KW-0813">Transport</keyword>
<evidence type="ECO:0000313" key="9">
    <source>
        <dbReference type="EMBL" id="GAA4958635.1"/>
    </source>
</evidence>
<name>A0AAV3U8Y9_9ALTE</name>
<dbReference type="Proteomes" id="UP001409585">
    <property type="component" value="Unassembled WGS sequence"/>
</dbReference>
<evidence type="ECO:0000256" key="8">
    <source>
        <dbReference type="RuleBase" id="RU363041"/>
    </source>
</evidence>
<feature type="transmembrane region" description="Helical" evidence="8">
    <location>
        <begin position="139"/>
        <end position="168"/>
    </location>
</feature>
<evidence type="ECO:0000313" key="10">
    <source>
        <dbReference type="Proteomes" id="UP001409585"/>
    </source>
</evidence>
<evidence type="ECO:0000256" key="7">
    <source>
        <dbReference type="ARBA" id="ARBA00023136"/>
    </source>
</evidence>
<accession>A0AAV3U8Y9</accession>
<dbReference type="InterPro" id="IPR002781">
    <property type="entry name" value="TM_pro_TauE-like"/>
</dbReference>
<comment type="subcellular location">
    <subcellularLocation>
        <location evidence="1 8">Cell membrane</location>
        <topology evidence="1 8">Multi-pass membrane protein</topology>
    </subcellularLocation>
</comment>
<proteinExistence type="inferred from homology"/>
<feature type="transmembrane region" description="Helical" evidence="8">
    <location>
        <begin position="78"/>
        <end position="97"/>
    </location>
</feature>
<evidence type="ECO:0000256" key="3">
    <source>
        <dbReference type="ARBA" id="ARBA00022448"/>
    </source>
</evidence>
<gene>
    <name evidence="9" type="ORF">GCM10025791_44280</name>
</gene>
<comment type="similarity">
    <text evidence="2 8">Belongs to the 4-toluene sulfonate uptake permease (TSUP) (TC 2.A.102) family.</text>
</comment>
<evidence type="ECO:0000256" key="4">
    <source>
        <dbReference type="ARBA" id="ARBA00022475"/>
    </source>
</evidence>